<dbReference type="HOGENOM" id="CLU_1175562_0_0_1"/>
<protein>
    <submittedName>
        <fullName evidence="3">Uncharacterized protein</fullName>
    </submittedName>
</protein>
<feature type="transmembrane region" description="Helical" evidence="2">
    <location>
        <begin position="117"/>
        <end position="139"/>
    </location>
</feature>
<dbReference type="AlphaFoldDB" id="G9NVW5"/>
<organism evidence="3 4">
    <name type="scientific">Hypocrea atroviridis (strain ATCC 20476 / IMI 206040)</name>
    <name type="common">Trichoderma atroviride</name>
    <dbReference type="NCBI Taxonomy" id="452589"/>
    <lineage>
        <taxon>Eukaryota</taxon>
        <taxon>Fungi</taxon>
        <taxon>Dikarya</taxon>
        <taxon>Ascomycota</taxon>
        <taxon>Pezizomycotina</taxon>
        <taxon>Sordariomycetes</taxon>
        <taxon>Hypocreomycetidae</taxon>
        <taxon>Hypocreales</taxon>
        <taxon>Hypocreaceae</taxon>
        <taxon>Trichoderma</taxon>
    </lineage>
</organism>
<keyword evidence="2" id="KW-1133">Transmembrane helix</keyword>
<sequence>MGRDFAGDGGKRLDEGAGMPSAGLRNPSMAAALQRTRDQLKADGTRPRLMLADVPVDSYGRYTPKLMSEDWLTLGSGRSTSTGSSTITIGLLMQLVASTLIAVLGGSGRACTVSAVIQPPVIITIIAAFVINAVICNAASRTTCIKTASPAAAAEAVKGGAPLTATPGHNCGTQHLCTSFLMLPTSRSSSARSAISPALLPFPLPAQARSFLSRRPAHETIAMPPNGSSLVVQART</sequence>
<accession>G9NVW5</accession>
<evidence type="ECO:0000256" key="1">
    <source>
        <dbReference type="SAM" id="MobiDB-lite"/>
    </source>
</evidence>
<reference evidence="3 4" key="1">
    <citation type="journal article" date="2011" name="Genome Biol.">
        <title>Comparative genome sequence analysis underscores mycoparasitism as the ancestral life style of Trichoderma.</title>
        <authorList>
            <person name="Kubicek C.P."/>
            <person name="Herrera-Estrella A."/>
            <person name="Seidl-Seiboth V."/>
            <person name="Martinez D.A."/>
            <person name="Druzhinina I.S."/>
            <person name="Thon M."/>
            <person name="Zeilinger S."/>
            <person name="Casas-Flores S."/>
            <person name="Horwitz B.A."/>
            <person name="Mukherjee P.K."/>
            <person name="Mukherjee M."/>
            <person name="Kredics L."/>
            <person name="Alcaraz L.D."/>
            <person name="Aerts A."/>
            <person name="Antal Z."/>
            <person name="Atanasova L."/>
            <person name="Cervantes-Badillo M.G."/>
            <person name="Challacombe J."/>
            <person name="Chertkov O."/>
            <person name="McCluskey K."/>
            <person name="Coulpier F."/>
            <person name="Deshpande N."/>
            <person name="von Doehren H."/>
            <person name="Ebbole D.J."/>
            <person name="Esquivel-Naranjo E.U."/>
            <person name="Fekete E."/>
            <person name="Flipphi M."/>
            <person name="Glaser F."/>
            <person name="Gomez-Rodriguez E.Y."/>
            <person name="Gruber S."/>
            <person name="Han C."/>
            <person name="Henrissat B."/>
            <person name="Hermosa R."/>
            <person name="Hernandez-Onate M."/>
            <person name="Karaffa L."/>
            <person name="Kosti I."/>
            <person name="Le Crom S."/>
            <person name="Lindquist E."/>
            <person name="Lucas S."/>
            <person name="Luebeck M."/>
            <person name="Luebeck P.S."/>
            <person name="Margeot A."/>
            <person name="Metz B."/>
            <person name="Misra M."/>
            <person name="Nevalainen H."/>
            <person name="Omann M."/>
            <person name="Packer N."/>
            <person name="Perrone G."/>
            <person name="Uresti-Rivera E.E."/>
            <person name="Salamov A."/>
            <person name="Schmoll M."/>
            <person name="Seiboth B."/>
            <person name="Shapiro H."/>
            <person name="Sukno S."/>
            <person name="Tamayo-Ramos J.A."/>
            <person name="Tisch D."/>
            <person name="Wiest A."/>
            <person name="Wilkinson H.H."/>
            <person name="Zhang M."/>
            <person name="Coutinho P.M."/>
            <person name="Kenerley C.M."/>
            <person name="Monte E."/>
            <person name="Baker S.E."/>
            <person name="Grigoriev I.V."/>
        </authorList>
    </citation>
    <scope>NUCLEOTIDE SEQUENCE [LARGE SCALE GENOMIC DNA]</scope>
    <source>
        <strain evidence="4">ATCC 20476 / IMI 206040</strain>
    </source>
</reference>
<comment type="caution">
    <text evidence="3">The sequence shown here is derived from an EMBL/GenBank/DDBJ whole genome shotgun (WGS) entry which is preliminary data.</text>
</comment>
<dbReference type="Proteomes" id="UP000005426">
    <property type="component" value="Unassembled WGS sequence"/>
</dbReference>
<feature type="compositionally biased region" description="Basic and acidic residues" evidence="1">
    <location>
        <begin position="1"/>
        <end position="15"/>
    </location>
</feature>
<name>G9NVW5_HYPAI</name>
<evidence type="ECO:0000313" key="4">
    <source>
        <dbReference type="Proteomes" id="UP000005426"/>
    </source>
</evidence>
<feature type="region of interest" description="Disordered" evidence="1">
    <location>
        <begin position="1"/>
        <end position="25"/>
    </location>
</feature>
<proteinExistence type="predicted"/>
<feature type="transmembrane region" description="Helical" evidence="2">
    <location>
        <begin position="86"/>
        <end position="105"/>
    </location>
</feature>
<keyword evidence="2" id="KW-0812">Transmembrane</keyword>
<keyword evidence="2" id="KW-0472">Membrane</keyword>
<evidence type="ECO:0000256" key="2">
    <source>
        <dbReference type="SAM" id="Phobius"/>
    </source>
</evidence>
<gene>
    <name evidence="3" type="ORF">TRIATDRAFT_308677</name>
</gene>
<keyword evidence="4" id="KW-1185">Reference proteome</keyword>
<evidence type="ECO:0000313" key="3">
    <source>
        <dbReference type="EMBL" id="EHK45133.1"/>
    </source>
</evidence>
<dbReference type="EMBL" id="ABDG02000024">
    <property type="protein sequence ID" value="EHK45133.1"/>
    <property type="molecule type" value="Genomic_DNA"/>
</dbReference>